<evidence type="ECO:0000313" key="2">
    <source>
        <dbReference type="Proteomes" id="UP000325945"/>
    </source>
</evidence>
<reference evidence="2" key="1">
    <citation type="submission" date="2019-04" db="EMBL/GenBank/DDBJ databases">
        <title>Friends and foes A comparative genomics studyof 23 Aspergillus species from section Flavi.</title>
        <authorList>
            <consortium name="DOE Joint Genome Institute"/>
            <person name="Kjaerbolling I."/>
            <person name="Vesth T."/>
            <person name="Frisvad J.C."/>
            <person name="Nybo J.L."/>
            <person name="Theobald S."/>
            <person name="Kildgaard S."/>
            <person name="Isbrandt T."/>
            <person name="Kuo A."/>
            <person name="Sato A."/>
            <person name="Lyhne E.K."/>
            <person name="Kogle M.E."/>
            <person name="Wiebenga A."/>
            <person name="Kun R.S."/>
            <person name="Lubbers R.J."/>
            <person name="Makela M.R."/>
            <person name="Barry K."/>
            <person name="Chovatia M."/>
            <person name="Clum A."/>
            <person name="Daum C."/>
            <person name="Haridas S."/>
            <person name="He G."/>
            <person name="LaButti K."/>
            <person name="Lipzen A."/>
            <person name="Mondo S."/>
            <person name="Riley R."/>
            <person name="Salamov A."/>
            <person name="Simmons B.A."/>
            <person name="Magnuson J.K."/>
            <person name="Henrissat B."/>
            <person name="Mortensen U.H."/>
            <person name="Larsen T.O."/>
            <person name="Devries R.P."/>
            <person name="Grigoriev I.V."/>
            <person name="Machida M."/>
            <person name="Baker S.E."/>
            <person name="Andersen M.R."/>
        </authorList>
    </citation>
    <scope>NUCLEOTIDE SEQUENCE [LARGE SCALE GENOMIC DNA]</scope>
    <source>
        <strain evidence="2">CBS 130017</strain>
    </source>
</reference>
<dbReference type="AlphaFoldDB" id="A0A5N6XIP1"/>
<protein>
    <submittedName>
        <fullName evidence="1">Uncharacterized protein</fullName>
    </submittedName>
</protein>
<sequence>MWLRKSFGTSALADIDFTQIRPRLILPRPGGNSGVCAYVASQNGANGSLESQAVELDVGDPLAQVYTSPGSSKYPDVVVKGVLHRLFSHPECPDSGDRQCYLNQIRLHS</sequence>
<organism evidence="1 2">
    <name type="scientific">Aspergillus sergii</name>
    <dbReference type="NCBI Taxonomy" id="1034303"/>
    <lineage>
        <taxon>Eukaryota</taxon>
        <taxon>Fungi</taxon>
        <taxon>Dikarya</taxon>
        <taxon>Ascomycota</taxon>
        <taxon>Pezizomycotina</taxon>
        <taxon>Eurotiomycetes</taxon>
        <taxon>Eurotiomycetidae</taxon>
        <taxon>Eurotiales</taxon>
        <taxon>Aspergillaceae</taxon>
        <taxon>Aspergillus</taxon>
        <taxon>Aspergillus subgen. Circumdati</taxon>
    </lineage>
</organism>
<evidence type="ECO:0000313" key="1">
    <source>
        <dbReference type="EMBL" id="KAE8331979.1"/>
    </source>
</evidence>
<dbReference type="EMBL" id="ML741767">
    <property type="protein sequence ID" value="KAE8331979.1"/>
    <property type="molecule type" value="Genomic_DNA"/>
</dbReference>
<gene>
    <name evidence="1" type="ORF">BDV39DRAFT_200630</name>
</gene>
<proteinExistence type="predicted"/>
<keyword evidence="2" id="KW-1185">Reference proteome</keyword>
<dbReference type="Proteomes" id="UP000325945">
    <property type="component" value="Unassembled WGS sequence"/>
</dbReference>
<accession>A0A5N6XIP1</accession>
<name>A0A5N6XIP1_9EURO</name>